<dbReference type="SUPFAM" id="SSF47027">
    <property type="entry name" value="Acyl-CoA binding protein"/>
    <property type="match status" value="1"/>
</dbReference>
<feature type="transmembrane region" description="Helical" evidence="2">
    <location>
        <begin position="434"/>
        <end position="456"/>
    </location>
</feature>
<name>A0AAF0EZ55_9BASI</name>
<feature type="compositionally biased region" description="Low complexity" evidence="1">
    <location>
        <begin position="305"/>
        <end position="314"/>
    </location>
</feature>
<gene>
    <name evidence="3" type="ORF">MCUN1_002124</name>
</gene>
<evidence type="ECO:0000313" key="3">
    <source>
        <dbReference type="EMBL" id="WFD35273.1"/>
    </source>
</evidence>
<feature type="compositionally biased region" description="Low complexity" evidence="1">
    <location>
        <begin position="260"/>
        <end position="292"/>
    </location>
</feature>
<keyword evidence="2" id="KW-0812">Transmembrane</keyword>
<organism evidence="3 4">
    <name type="scientific">Malassezia cuniculi</name>
    <dbReference type="NCBI Taxonomy" id="948313"/>
    <lineage>
        <taxon>Eukaryota</taxon>
        <taxon>Fungi</taxon>
        <taxon>Dikarya</taxon>
        <taxon>Basidiomycota</taxon>
        <taxon>Ustilaginomycotina</taxon>
        <taxon>Malasseziomycetes</taxon>
        <taxon>Malasseziales</taxon>
        <taxon>Malasseziaceae</taxon>
        <taxon>Malassezia</taxon>
    </lineage>
</organism>
<feature type="region of interest" description="Disordered" evidence="1">
    <location>
        <begin position="111"/>
        <end position="131"/>
    </location>
</feature>
<proteinExistence type="predicted"/>
<accession>A0AAF0EZ55</accession>
<evidence type="ECO:0000313" key="4">
    <source>
        <dbReference type="Proteomes" id="UP001219933"/>
    </source>
</evidence>
<feature type="compositionally biased region" description="Polar residues" evidence="1">
    <location>
        <begin position="192"/>
        <end position="209"/>
    </location>
</feature>
<feature type="compositionally biased region" description="Low complexity" evidence="1">
    <location>
        <begin position="223"/>
        <end position="236"/>
    </location>
</feature>
<dbReference type="EMBL" id="CP119879">
    <property type="protein sequence ID" value="WFD35273.1"/>
    <property type="molecule type" value="Genomic_DNA"/>
</dbReference>
<dbReference type="InterPro" id="IPR035984">
    <property type="entry name" value="Acyl-CoA-binding_sf"/>
</dbReference>
<evidence type="ECO:0000256" key="2">
    <source>
        <dbReference type="SAM" id="Phobius"/>
    </source>
</evidence>
<feature type="compositionally biased region" description="Pro residues" evidence="1">
    <location>
        <begin position="293"/>
        <end position="304"/>
    </location>
</feature>
<reference evidence="3" key="1">
    <citation type="submission" date="2023-03" db="EMBL/GenBank/DDBJ databases">
        <title>Mating type loci evolution in Malassezia.</title>
        <authorList>
            <person name="Coelho M.A."/>
        </authorList>
    </citation>
    <scope>NUCLEOTIDE SEQUENCE</scope>
    <source>
        <strain evidence="3">CBS 11721</strain>
    </source>
</reference>
<feature type="region of interest" description="Disordered" evidence="1">
    <location>
        <begin position="254"/>
        <end position="315"/>
    </location>
</feature>
<feature type="compositionally biased region" description="Polar residues" evidence="1">
    <location>
        <begin position="149"/>
        <end position="164"/>
    </location>
</feature>
<protein>
    <submittedName>
        <fullName evidence="3">Uncharacterized protein</fullName>
    </submittedName>
</protein>
<sequence length="511" mass="54445">MSSARVIDAYAAVLTRLFERTVDIVQSLPPAGVIQTSYEEKLALYGDAWEMQRGYTAQEAKQLYVESMLKILRRFGDRPQAISLIADLEAYSGDVAEQVMSGTLAETASIHSSSIASPSPQSYADEATSSVADEDIREIALRHRVRGSDANTASGSNSHDTVTGSDMPREPEPEPEPEASRRVPSRRARISDVSQKRQNTRTPRVSRGQSLRAVQPTHSHTFSHAPSQSAAATTTAAPASVSARSDAASYSFASAQATDARSVAGSVSRSVRSGPMGRYAGSASGRSAARAPPVQPPARAPAPAAPSTSSAAPRPELDQALRDIQSSLTTLNERLSRAESSLAAPKEPARPAGALSSKELLTLLFRKTSDASSQALYDIAAVLGVVNPRVEGDISAPSYDEWLAARTSGSLSGTKRRPNIWQRLVRAPLTMASLVFRLLLDLASLMVLMSMALALLRRVTGRGDPWIVLRLLNRIGVSTLSSAANRRATLRVILASALAGGFMLESSRVST</sequence>
<feature type="compositionally biased region" description="Low complexity" evidence="1">
    <location>
        <begin position="111"/>
        <end position="122"/>
    </location>
</feature>
<dbReference type="GO" id="GO:0000062">
    <property type="term" value="F:fatty-acyl-CoA binding"/>
    <property type="evidence" value="ECO:0007669"/>
    <property type="project" value="InterPro"/>
</dbReference>
<feature type="region of interest" description="Disordered" evidence="1">
    <location>
        <begin position="143"/>
        <end position="236"/>
    </location>
</feature>
<dbReference type="Proteomes" id="UP001219933">
    <property type="component" value="Chromosome 3"/>
</dbReference>
<keyword evidence="4" id="KW-1185">Reference proteome</keyword>
<keyword evidence="2" id="KW-0472">Membrane</keyword>
<dbReference type="AlphaFoldDB" id="A0AAF0EZ55"/>
<keyword evidence="2" id="KW-1133">Transmembrane helix</keyword>
<evidence type="ECO:0000256" key="1">
    <source>
        <dbReference type="SAM" id="MobiDB-lite"/>
    </source>
</evidence>